<feature type="domain" description="Serine aminopeptidase S33" evidence="1">
    <location>
        <begin position="25"/>
        <end position="257"/>
    </location>
</feature>
<gene>
    <name evidence="2" type="ORF">ETSY2_45565</name>
</gene>
<evidence type="ECO:0000313" key="3">
    <source>
        <dbReference type="Proteomes" id="UP000019140"/>
    </source>
</evidence>
<dbReference type="SUPFAM" id="SSF53474">
    <property type="entry name" value="alpha/beta-Hydrolases"/>
    <property type="match status" value="1"/>
</dbReference>
<organism evidence="2 3">
    <name type="scientific">Candidatus Entotheonella gemina</name>
    <dbReference type="NCBI Taxonomy" id="1429439"/>
    <lineage>
        <taxon>Bacteria</taxon>
        <taxon>Pseudomonadati</taxon>
        <taxon>Nitrospinota/Tectimicrobiota group</taxon>
        <taxon>Candidatus Tectimicrobiota</taxon>
        <taxon>Candidatus Entotheonellia</taxon>
        <taxon>Candidatus Entotheonellales</taxon>
        <taxon>Candidatus Entotheonellaceae</taxon>
        <taxon>Candidatus Entotheonella</taxon>
    </lineage>
</organism>
<dbReference type="HOGENOM" id="CLU_026209_7_2_7"/>
<proteinExistence type="predicted"/>
<name>W4LFY8_9BACT</name>
<reference evidence="2 3" key="1">
    <citation type="journal article" date="2014" name="Nature">
        <title>An environmental bacterial taxon with a large and distinct metabolic repertoire.</title>
        <authorList>
            <person name="Wilson M.C."/>
            <person name="Mori T."/>
            <person name="Ruckert C."/>
            <person name="Uria A.R."/>
            <person name="Helf M.J."/>
            <person name="Takada K."/>
            <person name="Gernert C."/>
            <person name="Steffens U.A."/>
            <person name="Heycke N."/>
            <person name="Schmitt S."/>
            <person name="Rinke C."/>
            <person name="Helfrich E.J."/>
            <person name="Brachmann A.O."/>
            <person name="Gurgui C."/>
            <person name="Wakimoto T."/>
            <person name="Kracht M."/>
            <person name="Crusemann M."/>
            <person name="Hentschel U."/>
            <person name="Abe I."/>
            <person name="Matsunaga S."/>
            <person name="Kalinowski J."/>
            <person name="Takeyama H."/>
            <person name="Piel J."/>
        </authorList>
    </citation>
    <scope>NUCLEOTIDE SEQUENCE [LARGE SCALE GENOMIC DNA]</scope>
    <source>
        <strain evidence="3">TSY2</strain>
    </source>
</reference>
<dbReference type="PRINTS" id="PR00111">
    <property type="entry name" value="ABHYDROLASE"/>
</dbReference>
<evidence type="ECO:0000313" key="2">
    <source>
        <dbReference type="EMBL" id="ETW96907.1"/>
    </source>
</evidence>
<dbReference type="Pfam" id="PF12146">
    <property type="entry name" value="Hydrolase_4"/>
    <property type="match status" value="1"/>
</dbReference>
<keyword evidence="3" id="KW-1185">Reference proteome</keyword>
<protein>
    <recommendedName>
        <fullName evidence="1">Serine aminopeptidase S33 domain-containing protein</fullName>
    </recommendedName>
</protein>
<dbReference type="InterPro" id="IPR000073">
    <property type="entry name" value="AB_hydrolase_1"/>
</dbReference>
<dbReference type="InterPro" id="IPR051044">
    <property type="entry name" value="MAG_DAG_Lipase"/>
</dbReference>
<dbReference type="InterPro" id="IPR029058">
    <property type="entry name" value="AB_hydrolase_fold"/>
</dbReference>
<dbReference type="InterPro" id="IPR022742">
    <property type="entry name" value="Hydrolase_4"/>
</dbReference>
<evidence type="ECO:0000259" key="1">
    <source>
        <dbReference type="Pfam" id="PF12146"/>
    </source>
</evidence>
<dbReference type="Gene3D" id="3.40.50.1820">
    <property type="entry name" value="alpha/beta hydrolase"/>
    <property type="match status" value="1"/>
</dbReference>
<dbReference type="EMBL" id="AZHX01002123">
    <property type="protein sequence ID" value="ETW96907.1"/>
    <property type="molecule type" value="Genomic_DNA"/>
</dbReference>
<accession>W4LFY8</accession>
<dbReference type="PATRIC" id="fig|1429439.4.peg.7590"/>
<dbReference type="AlphaFoldDB" id="W4LFY8"/>
<dbReference type="PANTHER" id="PTHR11614">
    <property type="entry name" value="PHOSPHOLIPASE-RELATED"/>
    <property type="match status" value="1"/>
</dbReference>
<sequence>MAAETLCDFTVKGLKGWHHRVSGGRKARVVIVHGLGDHSGRHLSTIDQLTAAGYECVRFDLRGHGESEGRRQWIDSFEDYIEDVLAIFDWVEGHLSAKPVFLHGHSLGGAICLRFAAHYQDQLSGLFVNAPAYKLGDGVSAFKILVAKIMNRFLPGLTMKSSVDITALSRDPEVVMGCQTDPLVCGFNTVRQGYEILKVLPLMIDEVKTITIPVLFTHGQQDRLIQWQGSKELFNICSSGDKELLCFEEAYHELHNDFDREAYFQKILGAFVDSYASSSRC</sequence>
<comment type="caution">
    <text evidence="2">The sequence shown here is derived from an EMBL/GenBank/DDBJ whole genome shotgun (WGS) entry which is preliminary data.</text>
</comment>
<dbReference type="Proteomes" id="UP000019140">
    <property type="component" value="Unassembled WGS sequence"/>
</dbReference>